<evidence type="ECO:0000313" key="1">
    <source>
        <dbReference type="EMBL" id="AFK42783.1"/>
    </source>
</evidence>
<name>I3SR91_LOTJA</name>
<reference evidence="1" key="1">
    <citation type="submission" date="2012-05" db="EMBL/GenBank/DDBJ databases">
        <authorList>
            <person name="Krishnakumar V."/>
            <person name="Cheung F."/>
            <person name="Xiao Y."/>
            <person name="Chan A."/>
            <person name="Moskal W.A."/>
            <person name="Town C.D."/>
        </authorList>
    </citation>
    <scope>NUCLEOTIDE SEQUENCE</scope>
</reference>
<sequence length="18" mass="2291">MHGRKRKMHKRKEEGRLL</sequence>
<dbReference type="EMBL" id="BT142989">
    <property type="protein sequence ID" value="AFK42783.1"/>
    <property type="molecule type" value="mRNA"/>
</dbReference>
<dbReference type="AlphaFoldDB" id="I3SR91"/>
<proteinExistence type="evidence at transcript level"/>
<protein>
    <submittedName>
        <fullName evidence="1">Uncharacterized protein</fullName>
    </submittedName>
</protein>
<organism evidence="1">
    <name type="scientific">Lotus japonicus</name>
    <name type="common">Lotus corniculatus var. japonicus</name>
    <dbReference type="NCBI Taxonomy" id="34305"/>
    <lineage>
        <taxon>Eukaryota</taxon>
        <taxon>Viridiplantae</taxon>
        <taxon>Streptophyta</taxon>
        <taxon>Embryophyta</taxon>
        <taxon>Tracheophyta</taxon>
        <taxon>Spermatophyta</taxon>
        <taxon>Magnoliopsida</taxon>
        <taxon>eudicotyledons</taxon>
        <taxon>Gunneridae</taxon>
        <taxon>Pentapetalae</taxon>
        <taxon>rosids</taxon>
        <taxon>fabids</taxon>
        <taxon>Fabales</taxon>
        <taxon>Fabaceae</taxon>
        <taxon>Papilionoideae</taxon>
        <taxon>50 kb inversion clade</taxon>
        <taxon>NPAAA clade</taxon>
        <taxon>Hologalegina</taxon>
        <taxon>robinioid clade</taxon>
        <taxon>Loteae</taxon>
        <taxon>Lotus</taxon>
    </lineage>
</organism>
<accession>I3SR91</accession>